<keyword evidence="4" id="KW-0418">Kinase</keyword>
<keyword evidence="6" id="KW-0812">Transmembrane</keyword>
<evidence type="ECO:0000256" key="2">
    <source>
        <dbReference type="ARBA" id="ARBA00022553"/>
    </source>
</evidence>
<evidence type="ECO:0000313" key="9">
    <source>
        <dbReference type="EMBL" id="WPL16515.1"/>
    </source>
</evidence>
<dbReference type="SMART" id="SM00331">
    <property type="entry name" value="PP2C_SIG"/>
    <property type="match status" value="1"/>
</dbReference>
<accession>A0ABZ0S7M7</accession>
<feature type="transmembrane region" description="Helical" evidence="6">
    <location>
        <begin position="21"/>
        <end position="42"/>
    </location>
</feature>
<dbReference type="InterPro" id="IPR001932">
    <property type="entry name" value="PPM-type_phosphatase-like_dom"/>
</dbReference>
<dbReference type="SUPFAM" id="SSF55874">
    <property type="entry name" value="ATPase domain of HSP90 chaperone/DNA topoisomerase II/histidine kinase"/>
    <property type="match status" value="1"/>
</dbReference>
<evidence type="ECO:0000256" key="5">
    <source>
        <dbReference type="ARBA" id="ARBA00022801"/>
    </source>
</evidence>
<dbReference type="Gene3D" id="6.10.340.10">
    <property type="match status" value="1"/>
</dbReference>
<dbReference type="Pfam" id="PF07228">
    <property type="entry name" value="SpoIIE"/>
    <property type="match status" value="1"/>
</dbReference>
<proteinExistence type="predicted"/>
<dbReference type="Pfam" id="PF13581">
    <property type="entry name" value="HATPase_c_2"/>
    <property type="match status" value="1"/>
</dbReference>
<dbReference type="PANTHER" id="PTHR43156:SF2">
    <property type="entry name" value="STAGE II SPORULATION PROTEIN E"/>
    <property type="match status" value="1"/>
</dbReference>
<dbReference type="CDD" id="cd12913">
    <property type="entry name" value="PDC1_MCP_like"/>
    <property type="match status" value="1"/>
</dbReference>
<dbReference type="Pfam" id="PF22673">
    <property type="entry name" value="MCP-like_PDC_1"/>
    <property type="match status" value="1"/>
</dbReference>
<dbReference type="InterPro" id="IPR003660">
    <property type="entry name" value="HAMP_dom"/>
</dbReference>
<dbReference type="Proteomes" id="UP001432180">
    <property type="component" value="Chromosome"/>
</dbReference>
<dbReference type="SMART" id="SM00304">
    <property type="entry name" value="HAMP"/>
    <property type="match status" value="1"/>
</dbReference>
<keyword evidence="5 9" id="KW-0378">Hydrolase</keyword>
<evidence type="ECO:0000259" key="8">
    <source>
        <dbReference type="PROSITE" id="PS51746"/>
    </source>
</evidence>
<dbReference type="GO" id="GO:0016787">
    <property type="term" value="F:hydrolase activity"/>
    <property type="evidence" value="ECO:0007669"/>
    <property type="project" value="UniProtKB-KW"/>
</dbReference>
<sequence length="796" mass="88495">MNQANLDIGPVPPLARLRNRLLLSTVGVAGLILCGLLLWNYLSFRDRLTEDAQVRARFLANGAADRIDTTLGRLQSLVDGMAISLNAAGLDLTLKQVRALQEQALRNQPALYGISLSWLPEHKPSKWAAWAPFSYRVNGNLAYKDLGAENQDYIAQDWFALPRFLDRPVWTEPYIATTGVRMVTYSAPLRLPSPEGPVFVGVVTCDIELAWLDRLLANLPLDDNGYGFLLSRNGVHISHPVADFTMDESVFSVAEAREDPELRQAGQTMLFGKPGMRPWIGWATEEKSWLAWDRLSTTGWISGVMISQTQLNREIAQLTQFQALAGGGGLLVLVLAVGWIARSITRPITALSEAAPSIAAGRLDDPLPLPRGRDEIARLTAIFRTMRDHLKGYLADLEATTAARERIQGELRIARDIQMDLVPKTFPAFPEREDMDLFAIIEPAREVGGDFYDFLLLDEDQVFLAIADVSGKGVPAALFMAVTRSLLRAEVKANPDPGQMLARLNDALAEHNDSCMFVTLFCALVSLSDGSMRYANAGHNPPLWLRADGRIDWLDSPAGIAAGPVADLDYTTGHIQLAPGESLLLYTDGVNEAIDINNQAFGNQRMLERLHASRSLNCRETLTALLADIREHTGEAEQFDDITMMLFRREGTRMSQASTLTLTNDLSELTRLASWLERFGNEQGIDEKTLYQLNLALDELVTNIIHHAYPDGQAHSFNLLLQRLEDRIEAELSDDGIPFNPLEMPEPDTQAAIDSRQIGGLGIHFVRQTMDEVHYRFEQGHNHLRLIKYLTTLQTS</sequence>
<dbReference type="Gene3D" id="3.30.450.20">
    <property type="entry name" value="PAS domain"/>
    <property type="match status" value="2"/>
</dbReference>
<name>A0ABZ0S7M7_9GAMM</name>
<dbReference type="RefSeq" id="WP_328987063.1">
    <property type="nucleotide sequence ID" value="NZ_CP121472.1"/>
</dbReference>
<dbReference type="InterPro" id="IPR052016">
    <property type="entry name" value="Bact_Sigma-Reg"/>
</dbReference>
<protein>
    <submittedName>
        <fullName evidence="9">Phosphoserine phosphatase RsbU</fullName>
        <ecNumber evidence="9">3.1.3.3</ecNumber>
    </submittedName>
</protein>
<keyword evidence="3" id="KW-0808">Transferase</keyword>
<evidence type="ECO:0000256" key="1">
    <source>
        <dbReference type="ARBA" id="ARBA00004370"/>
    </source>
</evidence>
<dbReference type="PROSITE" id="PS51746">
    <property type="entry name" value="PPM_2"/>
    <property type="match status" value="1"/>
</dbReference>
<organism evidence="9 10">
    <name type="scientific">Thiorhodovibrio winogradskyi</name>
    <dbReference type="NCBI Taxonomy" id="77007"/>
    <lineage>
        <taxon>Bacteria</taxon>
        <taxon>Pseudomonadati</taxon>
        <taxon>Pseudomonadota</taxon>
        <taxon>Gammaproteobacteria</taxon>
        <taxon>Chromatiales</taxon>
        <taxon>Chromatiaceae</taxon>
        <taxon>Thiorhodovibrio</taxon>
    </lineage>
</organism>
<feature type="domain" description="HAMP" evidence="7">
    <location>
        <begin position="342"/>
        <end position="395"/>
    </location>
</feature>
<dbReference type="CDD" id="cd12912">
    <property type="entry name" value="PDC2_MCP_like"/>
    <property type="match status" value="1"/>
</dbReference>
<keyword evidence="2" id="KW-0597">Phosphoprotein</keyword>
<dbReference type="SUPFAM" id="SSF158472">
    <property type="entry name" value="HAMP domain-like"/>
    <property type="match status" value="1"/>
</dbReference>
<dbReference type="InterPro" id="IPR036890">
    <property type="entry name" value="HATPase_C_sf"/>
</dbReference>
<comment type="subcellular location">
    <subcellularLocation>
        <location evidence="1">Membrane</location>
    </subcellularLocation>
</comment>
<evidence type="ECO:0000256" key="3">
    <source>
        <dbReference type="ARBA" id="ARBA00022679"/>
    </source>
</evidence>
<evidence type="ECO:0000259" key="7">
    <source>
        <dbReference type="PROSITE" id="PS50885"/>
    </source>
</evidence>
<dbReference type="EC" id="3.1.3.3" evidence="9"/>
<dbReference type="Gene3D" id="3.30.565.10">
    <property type="entry name" value="Histidine kinase-like ATPase, C-terminal domain"/>
    <property type="match status" value="1"/>
</dbReference>
<gene>
    <name evidence="9" type="primary">rsbU</name>
    <name evidence="9" type="ORF">Thiowin_01473</name>
</gene>
<dbReference type="PROSITE" id="PS50885">
    <property type="entry name" value="HAMP"/>
    <property type="match status" value="1"/>
</dbReference>
<dbReference type="PANTHER" id="PTHR43156">
    <property type="entry name" value="STAGE II SPORULATION PROTEIN E-RELATED"/>
    <property type="match status" value="1"/>
</dbReference>
<dbReference type="InterPro" id="IPR003594">
    <property type="entry name" value="HATPase_dom"/>
</dbReference>
<feature type="domain" description="PPM-type phosphatase" evidence="8">
    <location>
        <begin position="434"/>
        <end position="649"/>
    </location>
</feature>
<dbReference type="Pfam" id="PF00672">
    <property type="entry name" value="HAMP"/>
    <property type="match status" value="1"/>
</dbReference>
<reference evidence="9 10" key="1">
    <citation type="journal article" date="2023" name="Microorganisms">
        <title>Thiorhodovibrio frisius and Trv. litoralis spp. nov., Two Novel Members from a Clade of Fastidious Purple Sulfur Bacteria That Exhibit Unique Red-Shifted Light-Harvesting Capabilities.</title>
        <authorList>
            <person name="Methner A."/>
            <person name="Kuzyk S.B."/>
            <person name="Petersen J."/>
            <person name="Bauer S."/>
            <person name="Brinkmann H."/>
            <person name="Sichau K."/>
            <person name="Wanner G."/>
            <person name="Wolf J."/>
            <person name="Neumann-Schaal M."/>
            <person name="Henke P."/>
            <person name="Tank M."/>
            <person name="Sproer C."/>
            <person name="Bunk B."/>
            <person name="Overmann J."/>
        </authorList>
    </citation>
    <scope>NUCLEOTIDE SEQUENCE [LARGE SCALE GENOMIC DNA]</scope>
    <source>
        <strain evidence="9 10">DSM 6702</strain>
    </source>
</reference>
<evidence type="ECO:0000313" key="10">
    <source>
        <dbReference type="Proteomes" id="UP001432180"/>
    </source>
</evidence>
<dbReference type="CDD" id="cd06225">
    <property type="entry name" value="HAMP"/>
    <property type="match status" value="1"/>
</dbReference>
<dbReference type="EMBL" id="CP121472">
    <property type="protein sequence ID" value="WPL16515.1"/>
    <property type="molecule type" value="Genomic_DNA"/>
</dbReference>
<keyword evidence="10" id="KW-1185">Reference proteome</keyword>
<dbReference type="InterPro" id="IPR036457">
    <property type="entry name" value="PPM-type-like_dom_sf"/>
</dbReference>
<dbReference type="SUPFAM" id="SSF81606">
    <property type="entry name" value="PP2C-like"/>
    <property type="match status" value="1"/>
</dbReference>
<evidence type="ECO:0000256" key="4">
    <source>
        <dbReference type="ARBA" id="ARBA00022777"/>
    </source>
</evidence>
<dbReference type="CDD" id="cd16936">
    <property type="entry name" value="HATPase_RsbW-like"/>
    <property type="match status" value="1"/>
</dbReference>
<keyword evidence="6" id="KW-0472">Membrane</keyword>
<evidence type="ECO:0000256" key="6">
    <source>
        <dbReference type="SAM" id="Phobius"/>
    </source>
</evidence>
<dbReference type="Gene3D" id="3.60.40.10">
    <property type="entry name" value="PPM-type phosphatase domain"/>
    <property type="match status" value="1"/>
</dbReference>
<keyword evidence="6" id="KW-1133">Transmembrane helix</keyword>